<dbReference type="AlphaFoldDB" id="A0AAV6MT09"/>
<evidence type="ECO:0000313" key="1">
    <source>
        <dbReference type="EMBL" id="KAG6586497.1"/>
    </source>
</evidence>
<organism evidence="1 2">
    <name type="scientific">Cucurbita argyrosperma subsp. sororia</name>
    <dbReference type="NCBI Taxonomy" id="37648"/>
    <lineage>
        <taxon>Eukaryota</taxon>
        <taxon>Viridiplantae</taxon>
        <taxon>Streptophyta</taxon>
        <taxon>Embryophyta</taxon>
        <taxon>Tracheophyta</taxon>
        <taxon>Spermatophyta</taxon>
        <taxon>Magnoliopsida</taxon>
        <taxon>eudicotyledons</taxon>
        <taxon>Gunneridae</taxon>
        <taxon>Pentapetalae</taxon>
        <taxon>rosids</taxon>
        <taxon>fabids</taxon>
        <taxon>Cucurbitales</taxon>
        <taxon>Cucurbitaceae</taxon>
        <taxon>Cucurbiteae</taxon>
        <taxon>Cucurbita</taxon>
    </lineage>
</organism>
<name>A0AAV6MT09_9ROSI</name>
<proteinExistence type="predicted"/>
<comment type="caution">
    <text evidence="1">The sequence shown here is derived from an EMBL/GenBank/DDBJ whole genome shotgun (WGS) entry which is preliminary data.</text>
</comment>
<reference evidence="1 2" key="1">
    <citation type="journal article" date="2021" name="Hortic Res">
        <title>The domestication of Cucurbita argyrosperma as revealed by the genome of its wild relative.</title>
        <authorList>
            <person name="Barrera-Redondo J."/>
            <person name="Sanchez-de la Vega G."/>
            <person name="Aguirre-Liguori J.A."/>
            <person name="Castellanos-Morales G."/>
            <person name="Gutierrez-Guerrero Y.T."/>
            <person name="Aguirre-Dugua X."/>
            <person name="Aguirre-Planter E."/>
            <person name="Tenaillon M.I."/>
            <person name="Lira-Saade R."/>
            <person name="Eguiarte L.E."/>
        </authorList>
    </citation>
    <scope>NUCLEOTIDE SEQUENCE [LARGE SCALE GENOMIC DNA]</scope>
    <source>
        <strain evidence="1">JBR-2021</strain>
    </source>
</reference>
<dbReference type="EMBL" id="JAGKQH010000012">
    <property type="protein sequence ID" value="KAG6586497.1"/>
    <property type="molecule type" value="Genomic_DNA"/>
</dbReference>
<keyword evidence="2" id="KW-1185">Reference proteome</keyword>
<evidence type="ECO:0000313" key="2">
    <source>
        <dbReference type="Proteomes" id="UP000685013"/>
    </source>
</evidence>
<sequence>MATTLTRPPSSPSLPPPTPTRLLSIQICMESAGKRPRFRCFRGRLLFSRVADYVVAKSDPLITTYKKHSRRCQFWKWLCCRGFAVAAMLDARSISKTHPAVAVIIHVNAYHAAAVTYQSGSVALVQHYPDAHALAQSFHAANVTIFHYLHALNAHAVNANAAVAVLETAAVIHATCVASQRPTPLLSPLVLAFFFSWQTRLTKFLGEPPSSNNKNVK</sequence>
<protein>
    <submittedName>
        <fullName evidence="1">Uncharacterized protein</fullName>
    </submittedName>
</protein>
<gene>
    <name evidence="1" type="ORF">SDJN03_19230</name>
</gene>
<feature type="non-terminal residue" evidence="1">
    <location>
        <position position="1"/>
    </location>
</feature>
<dbReference type="Proteomes" id="UP000685013">
    <property type="component" value="Chromosome 12"/>
</dbReference>
<accession>A0AAV6MT09</accession>